<proteinExistence type="predicted"/>
<evidence type="ECO:0000313" key="1">
    <source>
        <dbReference type="EMBL" id="DBA18973.1"/>
    </source>
</evidence>
<gene>
    <name evidence="1" type="ORF">GDO54_014862</name>
</gene>
<comment type="caution">
    <text evidence="1">The sequence shown here is derived from an EMBL/GenBank/DDBJ whole genome shotgun (WGS) entry which is preliminary data.</text>
</comment>
<dbReference type="EMBL" id="DYDO01000008">
    <property type="protein sequence ID" value="DBA18973.1"/>
    <property type="molecule type" value="Genomic_DNA"/>
</dbReference>
<keyword evidence="2" id="KW-1185">Reference proteome</keyword>
<dbReference type="PANTHER" id="PTHR10751">
    <property type="entry name" value="GUANYLATE BINDING PROTEIN"/>
    <property type="match status" value="1"/>
</dbReference>
<dbReference type="Proteomes" id="UP001181693">
    <property type="component" value="Unassembled WGS sequence"/>
</dbReference>
<evidence type="ECO:0000313" key="2">
    <source>
        <dbReference type="Proteomes" id="UP001181693"/>
    </source>
</evidence>
<dbReference type="AlphaFoldDB" id="A0AAV2ZXI5"/>
<protein>
    <submittedName>
        <fullName evidence="1">Uncharacterized protein</fullName>
    </submittedName>
</protein>
<sequence>MDKDFQENLREFIADVVRGVCHRTKTDQTGELLTCSQIPSIMQEFVAVLKRQTYGFSTPMEMFYAIKNQKTMENIKMEFADYLANQPSHLLPSTMKTLISEKIDQLIKKFTESLLGPNPTYHASLQDDLESHLQEEEEKFCSAYTTRFTCSAIGLGITAGIGLYGVVGAAAARGTVVLATQPAVVAAEKVVAESVATGTVTLVKSAMSALVGRFFRGGL</sequence>
<reference evidence="1" key="1">
    <citation type="thesis" date="2020" institute="ProQuest LLC" country="789 East Eisenhower Parkway, Ann Arbor, MI, USA">
        <title>Comparative Genomics and Chromosome Evolution.</title>
        <authorList>
            <person name="Mudd A.B."/>
        </authorList>
    </citation>
    <scope>NUCLEOTIDE SEQUENCE</scope>
    <source>
        <strain evidence="1">1538</strain>
        <tissue evidence="1">Blood</tissue>
    </source>
</reference>
<accession>A0AAV2ZXI5</accession>
<name>A0AAV2ZXI5_PYXAD</name>
<organism evidence="1 2">
    <name type="scientific">Pyxicephalus adspersus</name>
    <name type="common">African bullfrog</name>
    <dbReference type="NCBI Taxonomy" id="30357"/>
    <lineage>
        <taxon>Eukaryota</taxon>
        <taxon>Metazoa</taxon>
        <taxon>Chordata</taxon>
        <taxon>Craniata</taxon>
        <taxon>Vertebrata</taxon>
        <taxon>Euteleostomi</taxon>
        <taxon>Amphibia</taxon>
        <taxon>Batrachia</taxon>
        <taxon>Anura</taxon>
        <taxon>Neobatrachia</taxon>
        <taxon>Ranoidea</taxon>
        <taxon>Pyxicephalidae</taxon>
        <taxon>Pyxicephalinae</taxon>
        <taxon>Pyxicephalus</taxon>
    </lineage>
</organism>